<dbReference type="Pfam" id="PF00702">
    <property type="entry name" value="Hydrolase"/>
    <property type="match status" value="1"/>
</dbReference>
<organism evidence="13 14">
    <name type="scientific">Piloderma croceum (strain F 1598)</name>
    <dbReference type="NCBI Taxonomy" id="765440"/>
    <lineage>
        <taxon>Eukaryota</taxon>
        <taxon>Fungi</taxon>
        <taxon>Dikarya</taxon>
        <taxon>Basidiomycota</taxon>
        <taxon>Agaricomycotina</taxon>
        <taxon>Agaricomycetes</taxon>
        <taxon>Agaricomycetidae</taxon>
        <taxon>Atheliales</taxon>
        <taxon>Atheliaceae</taxon>
        <taxon>Piloderma</taxon>
    </lineage>
</organism>
<dbReference type="CDD" id="cd00371">
    <property type="entry name" value="HMA"/>
    <property type="match status" value="2"/>
</dbReference>
<feature type="domain" description="HMA" evidence="12">
    <location>
        <begin position="193"/>
        <end position="258"/>
    </location>
</feature>
<dbReference type="SUPFAM" id="SSF81653">
    <property type="entry name" value="Calcium ATPase, transduction domain A"/>
    <property type="match status" value="1"/>
</dbReference>
<dbReference type="PROSITE" id="PS00154">
    <property type="entry name" value="ATPASE_E1_E2"/>
    <property type="match status" value="1"/>
</dbReference>
<sequence>MARPLYSHRSARRNDPSMSRLAPMAIDAERDVITTILVLNLHCSSCVHTIQDALSALSPSPTSVQVSIVSQSVTVYHPDELPAAVIQASLADAGFDVSTSPSPTRTGGISSGMGEFLAGKREKHIHQCSLCREEELHLDLNSKIDLDRHVSLEASRSNAGVSLRVTEEEEKVIETDEKSSITSQADDPDAGPFRVALSIGGMTCSSCSGSITKTVSYLQGVSEVAVSLLSKSAIVIVDYKKVVEAVVEAVEDCGFEAEVVTITQLSPLHENYTSDIRKVALRIDGMFCRHCPEKVIAAVKSLSPDINIIKPITTYTDPILELAYSPSPPLLTIRTIISAIASSKSPPFDVYLYHPPSLEERARSMHALEQRAIFCRLMLTIIIAIPTFIIGIVFMSLVQDGNATKAFWMQPIWTGNTSRSQWALFFLATPVQFYSASMFHRRSIKEIGALWRKGSTTPIIKRFIRFGSMNLLVSSGVSVAYFSSIALLGLAAAQPASTTGVGDTTTYFDSVVLLTGFLLAGRCLEAYSKARTADAITALSLLRPAEALLVNPTSETTVTNSSNGGDIEKGDPNLEDAIFAAKPGFRVEKIDARLLEVGDIVRIQSGATPPADGTIVSGEHAAFDESSLTGESKLIRKAHGDKVFMGTINKMQMVDVRVDAHGGATMLDRIVEVVREGQTRRAPIERVADLLTGYFVPVVTLLAITTWVIWFSLGQSGILPANYLDIPIGGWPVWSLEFAIAVFVVACPCGIGLAAPTALLVGSGMAAKHGILARGGGEAFQEMAQLDVMVFDKTGTLTEGGEPTVSDAEILSVNTSLERKVILGLAANLEFASSHPLGTAIRKYCESEGASSVDGSMFEEIAGRGLTARFENPRCTAIIGSEAWLEEHGAIVDCAISRRLEGWKAEAKSIIILGIRDETLLQENSFDVAAVFAVSDRLRPEAKSVVSHLQHEGIGTWMISGDNAKTALAIAQAVNIPATNVIAGVLPHEKAQKIQWLQQVGAKRRQSKWRTIFGQRHLNRRCIVAMVGDGINDAPALTAADIGIAIGSGSDVAVSSASFILLSSNLRSLVTLSDLSSKVFNRVKQNFFYAAVYNCIALPIAAGLIYPAGHVRLSPVWASLAMALS</sequence>
<dbReference type="GO" id="GO:0043682">
    <property type="term" value="F:P-type divalent copper transporter activity"/>
    <property type="evidence" value="ECO:0007669"/>
    <property type="project" value="TreeGrafter"/>
</dbReference>
<feature type="transmembrane region" description="Helical" evidence="10">
    <location>
        <begin position="373"/>
        <end position="399"/>
    </location>
</feature>
<dbReference type="AlphaFoldDB" id="A0A0C3BW50"/>
<evidence type="ECO:0000256" key="3">
    <source>
        <dbReference type="ARBA" id="ARBA00022692"/>
    </source>
</evidence>
<dbReference type="NCBIfam" id="TIGR01494">
    <property type="entry name" value="ATPase_P-type"/>
    <property type="match status" value="2"/>
</dbReference>
<evidence type="ECO:0000256" key="2">
    <source>
        <dbReference type="ARBA" id="ARBA00006024"/>
    </source>
</evidence>
<dbReference type="EMBL" id="KN832972">
    <property type="protein sequence ID" value="KIM90773.1"/>
    <property type="molecule type" value="Genomic_DNA"/>
</dbReference>
<dbReference type="OrthoDB" id="432719at2759"/>
<dbReference type="PANTHER" id="PTHR43520">
    <property type="entry name" value="ATP7, ISOFORM B"/>
    <property type="match status" value="1"/>
</dbReference>
<keyword evidence="9 10" id="KW-0472">Membrane</keyword>
<accession>A0A0C3BW50</accession>
<dbReference type="InterPro" id="IPR036163">
    <property type="entry name" value="HMA_dom_sf"/>
</dbReference>
<evidence type="ECO:0000256" key="11">
    <source>
        <dbReference type="SAM" id="MobiDB-lite"/>
    </source>
</evidence>
<evidence type="ECO:0000256" key="5">
    <source>
        <dbReference type="ARBA" id="ARBA00022741"/>
    </source>
</evidence>
<feature type="transmembrane region" description="Helical" evidence="10">
    <location>
        <begin position="505"/>
        <end position="524"/>
    </location>
</feature>
<dbReference type="CDD" id="cd02094">
    <property type="entry name" value="P-type_ATPase_Cu-like"/>
    <property type="match status" value="1"/>
</dbReference>
<dbReference type="Proteomes" id="UP000054166">
    <property type="component" value="Unassembled WGS sequence"/>
</dbReference>
<dbReference type="InterPro" id="IPR006121">
    <property type="entry name" value="HMA_dom"/>
</dbReference>
<dbReference type="GO" id="GO:0005524">
    <property type="term" value="F:ATP binding"/>
    <property type="evidence" value="ECO:0007669"/>
    <property type="project" value="UniProtKB-UniRule"/>
</dbReference>
<dbReference type="SFLD" id="SFLDF00027">
    <property type="entry name" value="p-type_atpase"/>
    <property type="match status" value="1"/>
</dbReference>
<name>A0A0C3BW50_PILCF</name>
<dbReference type="InterPro" id="IPR036412">
    <property type="entry name" value="HAD-like_sf"/>
</dbReference>
<dbReference type="GO" id="GO:0016020">
    <property type="term" value="C:membrane"/>
    <property type="evidence" value="ECO:0007669"/>
    <property type="project" value="UniProtKB-SubCell"/>
</dbReference>
<keyword evidence="5 10" id="KW-0547">Nucleotide-binding</keyword>
<dbReference type="InterPro" id="IPR044492">
    <property type="entry name" value="P_typ_ATPase_HD_dom"/>
</dbReference>
<dbReference type="SUPFAM" id="SSF56784">
    <property type="entry name" value="HAD-like"/>
    <property type="match status" value="1"/>
</dbReference>
<dbReference type="Gene3D" id="3.30.70.100">
    <property type="match status" value="2"/>
</dbReference>
<dbReference type="InParanoid" id="A0A0C3BW50"/>
<feature type="transmembrane region" description="Helical" evidence="10">
    <location>
        <begin position="690"/>
        <end position="713"/>
    </location>
</feature>
<feature type="region of interest" description="Disordered" evidence="11">
    <location>
        <begin position="167"/>
        <end position="187"/>
    </location>
</feature>
<evidence type="ECO:0000256" key="10">
    <source>
        <dbReference type="RuleBase" id="RU362081"/>
    </source>
</evidence>
<dbReference type="PRINTS" id="PR00119">
    <property type="entry name" value="CATATPASE"/>
</dbReference>
<keyword evidence="14" id="KW-1185">Reference proteome</keyword>
<reference evidence="13 14" key="1">
    <citation type="submission" date="2014-04" db="EMBL/GenBank/DDBJ databases">
        <authorList>
            <consortium name="DOE Joint Genome Institute"/>
            <person name="Kuo A."/>
            <person name="Tarkka M."/>
            <person name="Buscot F."/>
            <person name="Kohler A."/>
            <person name="Nagy L.G."/>
            <person name="Floudas D."/>
            <person name="Copeland A."/>
            <person name="Barry K.W."/>
            <person name="Cichocki N."/>
            <person name="Veneault-Fourrey C."/>
            <person name="LaButti K."/>
            <person name="Lindquist E.A."/>
            <person name="Lipzen A."/>
            <person name="Lundell T."/>
            <person name="Morin E."/>
            <person name="Murat C."/>
            <person name="Sun H."/>
            <person name="Tunlid A."/>
            <person name="Henrissat B."/>
            <person name="Grigoriev I.V."/>
            <person name="Hibbett D.S."/>
            <person name="Martin F."/>
            <person name="Nordberg H.P."/>
            <person name="Cantor M.N."/>
            <person name="Hua S.X."/>
        </authorList>
    </citation>
    <scope>NUCLEOTIDE SEQUENCE [LARGE SCALE GENOMIC DNA]</scope>
    <source>
        <strain evidence="13 14">F 1598</strain>
    </source>
</reference>
<dbReference type="NCBIfam" id="TIGR01525">
    <property type="entry name" value="ATPase-IB_hvy"/>
    <property type="match status" value="1"/>
</dbReference>
<dbReference type="Gene3D" id="2.70.150.10">
    <property type="entry name" value="Calcium-transporting ATPase, cytoplasmic transduction domain A"/>
    <property type="match status" value="1"/>
</dbReference>
<dbReference type="SFLD" id="SFLDS00003">
    <property type="entry name" value="Haloacid_Dehalogenase"/>
    <property type="match status" value="1"/>
</dbReference>
<dbReference type="GO" id="GO:0016887">
    <property type="term" value="F:ATP hydrolysis activity"/>
    <property type="evidence" value="ECO:0007669"/>
    <property type="project" value="InterPro"/>
</dbReference>
<comment type="similarity">
    <text evidence="2 10">Belongs to the cation transport ATPase (P-type) (TC 3.A.3) family. Type IB subfamily.</text>
</comment>
<dbReference type="Gene3D" id="3.40.50.1000">
    <property type="entry name" value="HAD superfamily/HAD-like"/>
    <property type="match status" value="1"/>
</dbReference>
<evidence type="ECO:0000259" key="12">
    <source>
        <dbReference type="PROSITE" id="PS50846"/>
    </source>
</evidence>
<dbReference type="InterPro" id="IPR027256">
    <property type="entry name" value="P-typ_ATPase_IB"/>
</dbReference>
<dbReference type="InterPro" id="IPR008250">
    <property type="entry name" value="ATPase_P-typ_transduc_dom_A_sf"/>
</dbReference>
<dbReference type="InterPro" id="IPR059000">
    <property type="entry name" value="ATPase_P-type_domA"/>
</dbReference>
<keyword evidence="6 10" id="KW-0067">ATP-binding</keyword>
<feature type="transmembrane region" description="Helical" evidence="10">
    <location>
        <begin position="471"/>
        <end position="493"/>
    </location>
</feature>
<feature type="transmembrane region" description="Helical" evidence="10">
    <location>
        <begin position="1087"/>
        <end position="1106"/>
    </location>
</feature>
<comment type="subcellular location">
    <subcellularLocation>
        <location evidence="1">Membrane</location>
        <topology evidence="1">Multi-pass membrane protein</topology>
    </subcellularLocation>
</comment>
<gene>
    <name evidence="13" type="ORF">PILCRDRAFT_1034</name>
</gene>
<dbReference type="SUPFAM" id="SSF55008">
    <property type="entry name" value="HMA, heavy metal-associated domain"/>
    <property type="match status" value="2"/>
</dbReference>
<evidence type="ECO:0000256" key="8">
    <source>
        <dbReference type="ARBA" id="ARBA00022989"/>
    </source>
</evidence>
<dbReference type="PROSITE" id="PS01047">
    <property type="entry name" value="HMA_1"/>
    <property type="match status" value="2"/>
</dbReference>
<keyword evidence="3 10" id="KW-0812">Transmembrane</keyword>
<protein>
    <recommendedName>
        <fullName evidence="12">HMA domain-containing protein</fullName>
    </recommendedName>
</protein>
<evidence type="ECO:0000313" key="13">
    <source>
        <dbReference type="EMBL" id="KIM90773.1"/>
    </source>
</evidence>
<dbReference type="SUPFAM" id="SSF81665">
    <property type="entry name" value="Calcium ATPase, transmembrane domain M"/>
    <property type="match status" value="1"/>
</dbReference>
<evidence type="ECO:0000256" key="1">
    <source>
        <dbReference type="ARBA" id="ARBA00004141"/>
    </source>
</evidence>
<dbReference type="PROSITE" id="PS50846">
    <property type="entry name" value="HMA_2"/>
    <property type="match status" value="2"/>
</dbReference>
<keyword evidence="8 10" id="KW-1133">Transmembrane helix</keyword>
<proteinExistence type="inferred from homology"/>
<reference evidence="14" key="2">
    <citation type="submission" date="2015-01" db="EMBL/GenBank/DDBJ databases">
        <title>Evolutionary Origins and Diversification of the Mycorrhizal Mutualists.</title>
        <authorList>
            <consortium name="DOE Joint Genome Institute"/>
            <consortium name="Mycorrhizal Genomics Consortium"/>
            <person name="Kohler A."/>
            <person name="Kuo A."/>
            <person name="Nagy L.G."/>
            <person name="Floudas D."/>
            <person name="Copeland A."/>
            <person name="Barry K.W."/>
            <person name="Cichocki N."/>
            <person name="Veneault-Fourrey C."/>
            <person name="LaButti K."/>
            <person name="Lindquist E.A."/>
            <person name="Lipzen A."/>
            <person name="Lundell T."/>
            <person name="Morin E."/>
            <person name="Murat C."/>
            <person name="Riley R."/>
            <person name="Ohm R."/>
            <person name="Sun H."/>
            <person name="Tunlid A."/>
            <person name="Henrissat B."/>
            <person name="Grigoriev I.V."/>
            <person name="Hibbett D.S."/>
            <person name="Martin F."/>
        </authorList>
    </citation>
    <scope>NUCLEOTIDE SEQUENCE [LARGE SCALE GENOMIC DNA]</scope>
    <source>
        <strain evidence="14">F 1598</strain>
    </source>
</reference>
<evidence type="ECO:0000313" key="14">
    <source>
        <dbReference type="Proteomes" id="UP000054166"/>
    </source>
</evidence>
<dbReference type="InterPro" id="IPR023298">
    <property type="entry name" value="ATPase_P-typ_TM_dom_sf"/>
</dbReference>
<evidence type="ECO:0000256" key="7">
    <source>
        <dbReference type="ARBA" id="ARBA00022967"/>
    </source>
</evidence>
<evidence type="ECO:0000256" key="9">
    <source>
        <dbReference type="ARBA" id="ARBA00023136"/>
    </source>
</evidence>
<evidence type="ECO:0000256" key="4">
    <source>
        <dbReference type="ARBA" id="ARBA00022723"/>
    </source>
</evidence>
<dbReference type="InterPro" id="IPR023299">
    <property type="entry name" value="ATPase_P-typ_cyto_dom_N"/>
</dbReference>
<dbReference type="GO" id="GO:0055070">
    <property type="term" value="P:copper ion homeostasis"/>
    <property type="evidence" value="ECO:0007669"/>
    <property type="project" value="TreeGrafter"/>
</dbReference>
<dbReference type="InterPro" id="IPR017969">
    <property type="entry name" value="Heavy-metal-associated_CS"/>
</dbReference>
<dbReference type="STRING" id="765440.A0A0C3BW50"/>
<dbReference type="SFLD" id="SFLDG00002">
    <property type="entry name" value="C1.7:_P-type_atpase_like"/>
    <property type="match status" value="1"/>
</dbReference>
<keyword evidence="4 10" id="KW-0479">Metal-binding</keyword>
<feature type="domain" description="HMA" evidence="12">
    <location>
        <begin position="32"/>
        <end position="98"/>
    </location>
</feature>
<dbReference type="PANTHER" id="PTHR43520:SF32">
    <property type="entry name" value="COPPER RESISTANCE P-TYPE ATPASE (EUROFUNG)"/>
    <property type="match status" value="1"/>
</dbReference>
<dbReference type="FunFam" id="3.30.70.100:FF:000001">
    <property type="entry name" value="ATPase copper transporting beta"/>
    <property type="match status" value="1"/>
</dbReference>
<dbReference type="HOGENOM" id="CLU_001771_0_2_1"/>
<dbReference type="InterPro" id="IPR001757">
    <property type="entry name" value="P_typ_ATPase"/>
</dbReference>
<dbReference type="GO" id="GO:0005507">
    <property type="term" value="F:copper ion binding"/>
    <property type="evidence" value="ECO:0007669"/>
    <property type="project" value="TreeGrafter"/>
</dbReference>
<feature type="transmembrane region" description="Helical" evidence="10">
    <location>
        <begin position="733"/>
        <end position="761"/>
    </location>
</feature>
<evidence type="ECO:0000256" key="6">
    <source>
        <dbReference type="ARBA" id="ARBA00022840"/>
    </source>
</evidence>
<dbReference type="InterPro" id="IPR023214">
    <property type="entry name" value="HAD_sf"/>
</dbReference>
<dbReference type="Pfam" id="PF00122">
    <property type="entry name" value="E1-E2_ATPase"/>
    <property type="match status" value="1"/>
</dbReference>
<keyword evidence="7" id="KW-1278">Translocase</keyword>
<dbReference type="InterPro" id="IPR018303">
    <property type="entry name" value="ATPase_P-typ_P_site"/>
</dbReference>
<dbReference type="Pfam" id="PF00403">
    <property type="entry name" value="HMA"/>
    <property type="match status" value="1"/>
</dbReference>
<dbReference type="Gene3D" id="3.40.1110.10">
    <property type="entry name" value="Calcium-transporting ATPase, cytoplasmic domain N"/>
    <property type="match status" value="1"/>
</dbReference>